<sequence length="173" mass="19656">MLHRLDVSHVTCDHSEIEAGLRCACPESRRNTGTLTWPTQPAPRASAPVYARRQHAVMINCASCIPGTVSPHRCELAQMTWKPTMIWRLTMAWKFMMTPPDLIAFPRRLITIIAAWEWSPPEVGEGGRQDMNRLRHIKGNFLPVLIFIPARVKPYLGKGLLYRSSSQGFPRPK</sequence>
<dbReference type="AlphaFoldDB" id="A0A550BUS4"/>
<evidence type="ECO:0000313" key="2">
    <source>
        <dbReference type="Proteomes" id="UP000320762"/>
    </source>
</evidence>
<accession>A0A550BUS4</accession>
<name>A0A550BUS4_9AGAR</name>
<protein>
    <submittedName>
        <fullName evidence="1">Uncharacterized protein</fullName>
    </submittedName>
</protein>
<reference evidence="1 2" key="1">
    <citation type="journal article" date="2019" name="New Phytol.">
        <title>Comparative genomics reveals unique wood-decay strategies and fruiting body development in the Schizophyllaceae.</title>
        <authorList>
            <person name="Almasi E."/>
            <person name="Sahu N."/>
            <person name="Krizsan K."/>
            <person name="Balint B."/>
            <person name="Kovacs G.M."/>
            <person name="Kiss B."/>
            <person name="Cseklye J."/>
            <person name="Drula E."/>
            <person name="Henrissat B."/>
            <person name="Nagy I."/>
            <person name="Chovatia M."/>
            <person name="Adam C."/>
            <person name="LaButti K."/>
            <person name="Lipzen A."/>
            <person name="Riley R."/>
            <person name="Grigoriev I.V."/>
            <person name="Nagy L.G."/>
        </authorList>
    </citation>
    <scope>NUCLEOTIDE SEQUENCE [LARGE SCALE GENOMIC DNA]</scope>
    <source>
        <strain evidence="1 2">NL-1724</strain>
    </source>
</reference>
<evidence type="ECO:0000313" key="1">
    <source>
        <dbReference type="EMBL" id="TRM56295.1"/>
    </source>
</evidence>
<comment type="caution">
    <text evidence="1">The sequence shown here is derived from an EMBL/GenBank/DDBJ whole genome shotgun (WGS) entry which is preliminary data.</text>
</comment>
<gene>
    <name evidence="1" type="ORF">BD626DRAFT_257551</name>
</gene>
<organism evidence="1 2">
    <name type="scientific">Schizophyllum amplum</name>
    <dbReference type="NCBI Taxonomy" id="97359"/>
    <lineage>
        <taxon>Eukaryota</taxon>
        <taxon>Fungi</taxon>
        <taxon>Dikarya</taxon>
        <taxon>Basidiomycota</taxon>
        <taxon>Agaricomycotina</taxon>
        <taxon>Agaricomycetes</taxon>
        <taxon>Agaricomycetidae</taxon>
        <taxon>Agaricales</taxon>
        <taxon>Schizophyllaceae</taxon>
        <taxon>Schizophyllum</taxon>
    </lineage>
</organism>
<dbReference type="EMBL" id="VDMD01000075">
    <property type="protein sequence ID" value="TRM56295.1"/>
    <property type="molecule type" value="Genomic_DNA"/>
</dbReference>
<keyword evidence="2" id="KW-1185">Reference proteome</keyword>
<proteinExistence type="predicted"/>
<dbReference type="Proteomes" id="UP000320762">
    <property type="component" value="Unassembled WGS sequence"/>
</dbReference>